<dbReference type="GO" id="GO:0008270">
    <property type="term" value="F:zinc ion binding"/>
    <property type="evidence" value="ECO:0007669"/>
    <property type="project" value="UniProtKB-KW"/>
</dbReference>
<keyword evidence="2 4" id="KW-0863">Zinc-finger</keyword>
<dbReference type="Proteomes" id="UP000261560">
    <property type="component" value="Unplaced"/>
</dbReference>
<reference evidence="9" key="1">
    <citation type="submission" date="2025-08" db="UniProtKB">
        <authorList>
            <consortium name="Ensembl"/>
        </authorList>
    </citation>
    <scope>IDENTIFICATION</scope>
</reference>
<dbReference type="InterPro" id="IPR006574">
    <property type="entry name" value="PRY"/>
</dbReference>
<dbReference type="GeneID" id="112147961"/>
<dbReference type="PROSITE" id="PS00518">
    <property type="entry name" value="ZF_RING_1"/>
    <property type="match status" value="1"/>
</dbReference>
<dbReference type="GeneTree" id="ENSGT00970000193390"/>
<dbReference type="Ensembl" id="ENSOMET00000018503.1">
    <property type="protein sequence ID" value="ENSOMEP00000011420.1"/>
    <property type="gene ID" value="ENSOMEG00000012724.1"/>
</dbReference>
<dbReference type="SUPFAM" id="SSF57850">
    <property type="entry name" value="RING/U-box"/>
    <property type="match status" value="1"/>
</dbReference>
<feature type="domain" description="RING-type" evidence="6">
    <location>
        <begin position="13"/>
        <end position="53"/>
    </location>
</feature>
<dbReference type="InterPro" id="IPR001841">
    <property type="entry name" value="Znf_RING"/>
</dbReference>
<dbReference type="Pfam" id="PF00622">
    <property type="entry name" value="SPRY"/>
    <property type="match status" value="1"/>
</dbReference>
<evidence type="ECO:0000259" key="6">
    <source>
        <dbReference type="PROSITE" id="PS50089"/>
    </source>
</evidence>
<dbReference type="InterPro" id="IPR013083">
    <property type="entry name" value="Znf_RING/FYVE/PHD"/>
</dbReference>
<accession>A0A3B3C0R6</accession>
<keyword evidence="3" id="KW-0862">Zinc</keyword>
<dbReference type="OrthoDB" id="654191at2759"/>
<dbReference type="SMART" id="SM00589">
    <property type="entry name" value="PRY"/>
    <property type="match status" value="1"/>
</dbReference>
<evidence type="ECO:0000256" key="1">
    <source>
        <dbReference type="ARBA" id="ARBA00022723"/>
    </source>
</evidence>
<dbReference type="Pfam" id="PF13445">
    <property type="entry name" value="zf-RING_UBOX"/>
    <property type="match status" value="1"/>
</dbReference>
<evidence type="ECO:0000256" key="5">
    <source>
        <dbReference type="SAM" id="Coils"/>
    </source>
</evidence>
<dbReference type="InterPro" id="IPR017907">
    <property type="entry name" value="Znf_RING_CS"/>
</dbReference>
<evidence type="ECO:0000313" key="9">
    <source>
        <dbReference type="Ensembl" id="ENSOMEP00000011420.1"/>
    </source>
</evidence>
<feature type="domain" description="B30.2/SPRY" evidence="8">
    <location>
        <begin position="280"/>
        <end position="470"/>
    </location>
</feature>
<dbReference type="AlphaFoldDB" id="A0A3B3C0R6"/>
<dbReference type="FunFam" id="2.60.120.920:FF:000004">
    <property type="entry name" value="Butyrophilin subfamily 1 member A1"/>
    <property type="match status" value="1"/>
</dbReference>
<dbReference type="RefSeq" id="XP_024130456.1">
    <property type="nucleotide sequence ID" value="XM_024274688.1"/>
</dbReference>
<dbReference type="OMA" id="THIFIHR"/>
<dbReference type="InterPro" id="IPR027370">
    <property type="entry name" value="Znf-RING_euk"/>
</dbReference>
<evidence type="ECO:0000256" key="4">
    <source>
        <dbReference type="PROSITE-ProRule" id="PRU00024"/>
    </source>
</evidence>
<dbReference type="PROSITE" id="PS50188">
    <property type="entry name" value="B302_SPRY"/>
    <property type="match status" value="1"/>
</dbReference>
<dbReference type="InterPro" id="IPR000315">
    <property type="entry name" value="Znf_B-box"/>
</dbReference>
<feature type="domain" description="B box-type" evidence="7">
    <location>
        <begin position="91"/>
        <end position="131"/>
    </location>
</feature>
<dbReference type="InterPro" id="IPR043136">
    <property type="entry name" value="B30.2/SPRY_sf"/>
</dbReference>
<dbReference type="PANTHER" id="PTHR24103">
    <property type="entry name" value="E3 UBIQUITIN-PROTEIN LIGASE TRIM"/>
    <property type="match status" value="1"/>
</dbReference>
<dbReference type="InterPro" id="IPR050143">
    <property type="entry name" value="TRIM/RBCC"/>
</dbReference>
<evidence type="ECO:0000256" key="2">
    <source>
        <dbReference type="ARBA" id="ARBA00022771"/>
    </source>
</evidence>
<dbReference type="PROSITE" id="PS50089">
    <property type="entry name" value="ZF_RING_2"/>
    <property type="match status" value="1"/>
</dbReference>
<dbReference type="SUPFAM" id="SSF49899">
    <property type="entry name" value="Concanavalin A-like lectins/glucanases"/>
    <property type="match status" value="1"/>
</dbReference>
<dbReference type="PRINTS" id="PR01407">
    <property type="entry name" value="BUTYPHLNCDUF"/>
</dbReference>
<dbReference type="PROSITE" id="PS50119">
    <property type="entry name" value="ZF_BBOX"/>
    <property type="match status" value="1"/>
</dbReference>
<dbReference type="Gene3D" id="2.60.120.920">
    <property type="match status" value="1"/>
</dbReference>
<dbReference type="SUPFAM" id="SSF57845">
    <property type="entry name" value="B-box zinc-binding domain"/>
    <property type="match status" value="1"/>
</dbReference>
<sequence length="471" mass="53980">MAERAALLEFLNCHVCSETFNDPVTLSCNHNFCSSCLQKFWEQTQNKNCPICKRKSFEEFPAVNFSLKELADSFAGRQKSESSETKTGEQKIMEVCRKHSGETNLFCTDEWKIFCAVCEFSLHQSHKVVPVEEAVRELKEELKSDLKSLQDKKMKYKEVEETYNQMIQHSKNQLLSTETQIRAEFNKLHQFLKEEEESRLAALREEEEQKRETVSREMKRIQEQMSSLSESISAVEAELQKDKEAFLSSSKDTQSRARAQCSLSDPQLLSGALIDVAKHVGNLSFRVWEKMKEKVHFSPVLLDPNTAHGCLYLSDDLTSVRQGETSQQLPDNPERNMKYASVFGSEGFRSGKHSWEVEVGELPIWNIGVAKESVNRKGELLASPEDGIWCLFHRNGKYINCDGQTVTVTKSLQKIRVQLDYDRGKVSFYNPEDMTHIYTHKDTFTEKLLPYFNVGESGDAKTSKLQICPTD</sequence>
<dbReference type="InterPro" id="IPR001870">
    <property type="entry name" value="B30.2/SPRY"/>
</dbReference>
<proteinExistence type="predicted"/>
<dbReference type="Gene3D" id="3.30.40.10">
    <property type="entry name" value="Zinc/RING finger domain, C3HC4 (zinc finger)"/>
    <property type="match status" value="1"/>
</dbReference>
<evidence type="ECO:0000259" key="7">
    <source>
        <dbReference type="PROSITE" id="PS50119"/>
    </source>
</evidence>
<dbReference type="InterPro" id="IPR003877">
    <property type="entry name" value="SPRY_dom"/>
</dbReference>
<dbReference type="STRING" id="30732.ENSOMEP00000011420"/>
<name>A0A3B3C0R6_ORYME</name>
<organism evidence="9 10">
    <name type="scientific">Oryzias melastigma</name>
    <name type="common">Marine medaka</name>
    <dbReference type="NCBI Taxonomy" id="30732"/>
    <lineage>
        <taxon>Eukaryota</taxon>
        <taxon>Metazoa</taxon>
        <taxon>Chordata</taxon>
        <taxon>Craniata</taxon>
        <taxon>Vertebrata</taxon>
        <taxon>Euteleostomi</taxon>
        <taxon>Actinopterygii</taxon>
        <taxon>Neopterygii</taxon>
        <taxon>Teleostei</taxon>
        <taxon>Neoteleostei</taxon>
        <taxon>Acanthomorphata</taxon>
        <taxon>Ovalentaria</taxon>
        <taxon>Atherinomorphae</taxon>
        <taxon>Beloniformes</taxon>
        <taxon>Adrianichthyidae</taxon>
        <taxon>Oryziinae</taxon>
        <taxon>Oryzias</taxon>
    </lineage>
</organism>
<dbReference type="Pfam" id="PF13765">
    <property type="entry name" value="PRY"/>
    <property type="match status" value="1"/>
</dbReference>
<dbReference type="Pfam" id="PF00643">
    <property type="entry name" value="zf-B_box"/>
    <property type="match status" value="1"/>
</dbReference>
<dbReference type="Gene3D" id="3.30.160.60">
    <property type="entry name" value="Classic Zinc Finger"/>
    <property type="match status" value="1"/>
</dbReference>
<keyword evidence="5" id="KW-0175">Coiled coil</keyword>
<dbReference type="InterPro" id="IPR003879">
    <property type="entry name" value="Butyrophylin_SPRY"/>
</dbReference>
<dbReference type="CDD" id="cd12893">
    <property type="entry name" value="SPRY_PRY_TRIM35"/>
    <property type="match status" value="1"/>
</dbReference>
<reference evidence="9" key="2">
    <citation type="submission" date="2025-09" db="UniProtKB">
        <authorList>
            <consortium name="Ensembl"/>
        </authorList>
    </citation>
    <scope>IDENTIFICATION</scope>
</reference>
<dbReference type="SMART" id="SM00449">
    <property type="entry name" value="SPRY"/>
    <property type="match status" value="1"/>
</dbReference>
<feature type="coiled-coil region" evidence="5">
    <location>
        <begin position="132"/>
        <end position="245"/>
    </location>
</feature>
<keyword evidence="10" id="KW-1185">Reference proteome</keyword>
<evidence type="ECO:0000313" key="10">
    <source>
        <dbReference type="Proteomes" id="UP000261560"/>
    </source>
</evidence>
<dbReference type="InterPro" id="IPR013320">
    <property type="entry name" value="ConA-like_dom_sf"/>
</dbReference>
<dbReference type="KEGG" id="oml:112147961"/>
<dbReference type="PaxDb" id="30732-ENSOMEP00000011420"/>
<dbReference type="SMART" id="SM00184">
    <property type="entry name" value="RING"/>
    <property type="match status" value="1"/>
</dbReference>
<keyword evidence="1" id="KW-0479">Metal-binding</keyword>
<evidence type="ECO:0000256" key="3">
    <source>
        <dbReference type="ARBA" id="ARBA00022833"/>
    </source>
</evidence>
<protein>
    <submittedName>
        <fullName evidence="9">Nuclear factor 7, ovary-like</fullName>
    </submittedName>
</protein>
<evidence type="ECO:0000259" key="8">
    <source>
        <dbReference type="PROSITE" id="PS50188"/>
    </source>
</evidence>